<dbReference type="eggNOG" id="KOG3082">
    <property type="taxonomic scope" value="Eukaryota"/>
</dbReference>
<name>A7TH11_VANPO</name>
<dbReference type="Pfam" id="PF00551">
    <property type="entry name" value="Formyl_trans_N"/>
    <property type="match status" value="1"/>
</dbReference>
<dbReference type="PhylomeDB" id="A7TH11"/>
<organism evidence="9">
    <name type="scientific">Vanderwaltozyma polyspora (strain ATCC 22028 / DSM 70294 / BCRC 21397 / CBS 2163 / NBRC 10782 / NRRL Y-8283 / UCD 57-17)</name>
    <name type="common">Kluyveromyces polysporus</name>
    <dbReference type="NCBI Taxonomy" id="436907"/>
    <lineage>
        <taxon>Eukaryota</taxon>
        <taxon>Fungi</taxon>
        <taxon>Dikarya</taxon>
        <taxon>Ascomycota</taxon>
        <taxon>Saccharomycotina</taxon>
        <taxon>Saccharomycetes</taxon>
        <taxon>Saccharomycetales</taxon>
        <taxon>Saccharomycetaceae</taxon>
        <taxon>Vanderwaltozyma</taxon>
    </lineage>
</organism>
<dbReference type="EC" id="2.1.2.9" evidence="2"/>
<dbReference type="HOGENOM" id="CLU_033347_0_1_1"/>
<dbReference type="EMBL" id="DS480389">
    <property type="protein sequence ID" value="EDO18463.1"/>
    <property type="molecule type" value="Genomic_DNA"/>
</dbReference>
<evidence type="ECO:0000259" key="6">
    <source>
        <dbReference type="Pfam" id="PF00551"/>
    </source>
</evidence>
<evidence type="ECO:0000256" key="5">
    <source>
        <dbReference type="ARBA" id="ARBA00022917"/>
    </source>
</evidence>
<accession>A7TH11</accession>
<comment type="similarity">
    <text evidence="1">Belongs to the Fmt family.</text>
</comment>
<evidence type="ECO:0000259" key="7">
    <source>
        <dbReference type="Pfam" id="PF02911"/>
    </source>
</evidence>
<dbReference type="RefSeq" id="XP_001646321.1">
    <property type="nucleotide sequence ID" value="XM_001646271.1"/>
</dbReference>
<dbReference type="SUPFAM" id="SSF53328">
    <property type="entry name" value="Formyltransferase"/>
    <property type="match status" value="1"/>
</dbReference>
<dbReference type="Proteomes" id="UP000000267">
    <property type="component" value="Unassembled WGS sequence"/>
</dbReference>
<evidence type="ECO:0000256" key="1">
    <source>
        <dbReference type="ARBA" id="ARBA00010699"/>
    </source>
</evidence>
<dbReference type="InterPro" id="IPR005793">
    <property type="entry name" value="Formyl_trans_C"/>
</dbReference>
<dbReference type="STRING" id="436907.A7TH11"/>
<dbReference type="AlphaFoldDB" id="A7TH11"/>
<sequence length="380" mass="42874">MVSLGSLVFAWSKRLNYSGRRYYFHNGKDPLKILFFGSDEFSIHSLRALNDIKSTGSGILDSIQVVTRSPKWCGRGKSILKETPIMHVTDTMGLQNALFCDNKQELISLRDSVDFNMIVAVSFGQLIPPELLEKSSWSMNVHPSLLPKYKGSSPIQYSLLNRDEFTGVSIQTLHPTKFDHGSIICQTPPLNVAELLKKGTVSNFVEETPLKTAILMDQLGIAGGYLLKNIVLKGLYLQDPKTGYQPNPDIKPSYAPRIKSEQRKIHWENDDACTLTNKIGILGPLYTFKEVKLKSKDLLKRIIFHEVKETLERPAQLIYPGDFYYDGSTKLLYVLCSGNTCISISKLQFEGFAVESAESFNSKLRKRCGRDLFEKTLFVN</sequence>
<dbReference type="KEGG" id="vpo:Kpol_1032p57"/>
<evidence type="ECO:0000256" key="2">
    <source>
        <dbReference type="ARBA" id="ARBA00012261"/>
    </source>
</evidence>
<dbReference type="OMA" id="KEWWNGV"/>
<reference evidence="8 9" key="1">
    <citation type="journal article" date="2007" name="Proc. Natl. Acad. Sci. U.S.A.">
        <title>Independent sorting-out of thousands of duplicated gene pairs in two yeast species descended from a whole-genome duplication.</title>
        <authorList>
            <person name="Scannell D.R."/>
            <person name="Frank A.C."/>
            <person name="Conant G.C."/>
            <person name="Byrne K.P."/>
            <person name="Woolfit M."/>
            <person name="Wolfe K.H."/>
        </authorList>
    </citation>
    <scope>NUCLEOTIDE SEQUENCE [LARGE SCALE GENOMIC DNA]</scope>
    <source>
        <strain evidence="9">ATCC 22028 / DSM 70294 / BCRC 21397 / CBS 2163 / NBRC 10782 / NRRL Y-8283 / UCD 57-17</strain>
    </source>
</reference>
<evidence type="ECO:0000256" key="4">
    <source>
        <dbReference type="ARBA" id="ARBA00022679"/>
    </source>
</evidence>
<dbReference type="InterPro" id="IPR036477">
    <property type="entry name" value="Formyl_transf_N_sf"/>
</dbReference>
<dbReference type="GO" id="GO:0004479">
    <property type="term" value="F:methionyl-tRNA formyltransferase activity"/>
    <property type="evidence" value="ECO:0007669"/>
    <property type="project" value="UniProtKB-EC"/>
</dbReference>
<dbReference type="InterPro" id="IPR041711">
    <property type="entry name" value="Met-tRNA-FMT_N"/>
</dbReference>
<gene>
    <name evidence="8" type="ORF">Kpol_1032p57</name>
</gene>
<feature type="domain" description="Formyl transferase C-terminal" evidence="7">
    <location>
        <begin position="257"/>
        <end position="362"/>
    </location>
</feature>
<dbReference type="GO" id="GO:0005739">
    <property type="term" value="C:mitochondrion"/>
    <property type="evidence" value="ECO:0007669"/>
    <property type="project" value="EnsemblFungi"/>
</dbReference>
<dbReference type="PANTHER" id="PTHR11138">
    <property type="entry name" value="METHIONYL-TRNA FORMYLTRANSFERASE"/>
    <property type="match status" value="1"/>
</dbReference>
<dbReference type="GeneID" id="5546750"/>
<dbReference type="FunCoup" id="A7TH11">
    <property type="interactions" value="286"/>
</dbReference>
<dbReference type="NCBIfam" id="TIGR00460">
    <property type="entry name" value="fmt"/>
    <property type="match status" value="1"/>
</dbReference>
<protein>
    <recommendedName>
        <fullName evidence="3">Methionyl-tRNA formyltransferase, mitochondrial</fullName>
        <ecNumber evidence="2">2.1.2.9</ecNumber>
    </recommendedName>
</protein>
<dbReference type="OrthoDB" id="10268103at2759"/>
<dbReference type="Pfam" id="PF02911">
    <property type="entry name" value="Formyl_trans_C"/>
    <property type="match status" value="1"/>
</dbReference>
<dbReference type="InterPro" id="IPR002376">
    <property type="entry name" value="Formyl_transf_N"/>
</dbReference>
<evidence type="ECO:0000256" key="3">
    <source>
        <dbReference type="ARBA" id="ARBA00014185"/>
    </source>
</evidence>
<evidence type="ECO:0000313" key="8">
    <source>
        <dbReference type="EMBL" id="EDO18463.1"/>
    </source>
</evidence>
<dbReference type="CDD" id="cd08646">
    <property type="entry name" value="FMT_core_Met-tRNA-FMT_N"/>
    <property type="match status" value="1"/>
</dbReference>
<keyword evidence="5" id="KW-0648">Protein biosynthesis</keyword>
<keyword evidence="9" id="KW-1185">Reference proteome</keyword>
<dbReference type="InParanoid" id="A7TH11"/>
<keyword evidence="4" id="KW-0808">Transferase</keyword>
<dbReference type="PANTHER" id="PTHR11138:SF5">
    <property type="entry name" value="METHIONYL-TRNA FORMYLTRANSFERASE, MITOCHONDRIAL"/>
    <property type="match status" value="1"/>
</dbReference>
<evidence type="ECO:0000313" key="9">
    <source>
        <dbReference type="Proteomes" id="UP000000267"/>
    </source>
</evidence>
<dbReference type="Gene3D" id="3.40.50.12230">
    <property type="match status" value="1"/>
</dbReference>
<dbReference type="InterPro" id="IPR005794">
    <property type="entry name" value="Fmt"/>
</dbReference>
<proteinExistence type="inferred from homology"/>
<feature type="domain" description="Formyl transferase N-terminal" evidence="6">
    <location>
        <begin position="32"/>
        <end position="188"/>
    </location>
</feature>